<organism evidence="3 4">
    <name type="scientific">Geosmithia morbida</name>
    <dbReference type="NCBI Taxonomy" id="1094350"/>
    <lineage>
        <taxon>Eukaryota</taxon>
        <taxon>Fungi</taxon>
        <taxon>Dikarya</taxon>
        <taxon>Ascomycota</taxon>
        <taxon>Pezizomycotina</taxon>
        <taxon>Sordariomycetes</taxon>
        <taxon>Hypocreomycetidae</taxon>
        <taxon>Hypocreales</taxon>
        <taxon>Bionectriaceae</taxon>
        <taxon>Geosmithia</taxon>
    </lineage>
</organism>
<sequence length="168" mass="18904">MVLATNIASYRLAIFTIVSSSVAGPPTMIPEKNTITDVPEPPHPPDRIGGPETQGMVGRTFSYSYPSGLQYRISFDEKHVYFSVPRQPDGTRYIGVPYRQREVRTGLYLVHWMVPGRAGHVALVFDIEQKKVDAASLMPGLFELFDRATLDEMYEGNKNALWLEDPRS</sequence>
<feature type="domain" description="Molybdenum cofactor biosynthesis protein F N-terminal" evidence="2">
    <location>
        <begin position="51"/>
        <end position="132"/>
    </location>
</feature>
<keyword evidence="1" id="KW-0732">Signal</keyword>
<protein>
    <recommendedName>
        <fullName evidence="2">Molybdenum cofactor biosynthesis protein F N-terminal domain-containing protein</fullName>
    </recommendedName>
</protein>
<reference evidence="3" key="1">
    <citation type="submission" date="2020-03" db="EMBL/GenBank/DDBJ databases">
        <title>Site-based positive gene gene selection in Geosmithia morbida across the United States reveals a broad range of putative effectors and factors for local host and environmental adapation.</title>
        <authorList>
            <person name="Onufrak A."/>
            <person name="Murdoch R.W."/>
            <person name="Gazis R."/>
            <person name="Huff M."/>
            <person name="Staton M."/>
            <person name="Klingeman W."/>
            <person name="Hadziabdic D."/>
        </authorList>
    </citation>
    <scope>NUCLEOTIDE SEQUENCE</scope>
    <source>
        <strain evidence="3">1262</strain>
    </source>
</reference>
<dbReference type="AlphaFoldDB" id="A0A9P4YR08"/>
<dbReference type="InterPro" id="IPR024724">
    <property type="entry name" value="MoaF_N"/>
</dbReference>
<proteinExistence type="predicted"/>
<name>A0A9P4YR08_9HYPO</name>
<dbReference type="RefSeq" id="XP_035318755.1">
    <property type="nucleotide sequence ID" value="XM_035465490.1"/>
</dbReference>
<evidence type="ECO:0000256" key="1">
    <source>
        <dbReference type="SAM" id="SignalP"/>
    </source>
</evidence>
<dbReference type="Gene3D" id="2.40.128.20">
    <property type="match status" value="1"/>
</dbReference>
<dbReference type="InterPro" id="IPR012674">
    <property type="entry name" value="Calycin"/>
</dbReference>
<dbReference type="OrthoDB" id="4240387at2759"/>
<feature type="chain" id="PRO_5040144053" description="Molybdenum cofactor biosynthesis protein F N-terminal domain-containing protein" evidence="1">
    <location>
        <begin position="24"/>
        <end position="168"/>
    </location>
</feature>
<gene>
    <name evidence="3" type="ORF">GMORB2_3514</name>
</gene>
<comment type="caution">
    <text evidence="3">The sequence shown here is derived from an EMBL/GenBank/DDBJ whole genome shotgun (WGS) entry which is preliminary data.</text>
</comment>
<evidence type="ECO:0000259" key="2">
    <source>
        <dbReference type="Pfam" id="PF10703"/>
    </source>
</evidence>
<evidence type="ECO:0000313" key="3">
    <source>
        <dbReference type="EMBL" id="KAF4120103.1"/>
    </source>
</evidence>
<feature type="signal peptide" evidence="1">
    <location>
        <begin position="1"/>
        <end position="23"/>
    </location>
</feature>
<dbReference type="GeneID" id="55969742"/>
<keyword evidence="4" id="KW-1185">Reference proteome</keyword>
<dbReference type="Pfam" id="PF10703">
    <property type="entry name" value="MoaF"/>
    <property type="match status" value="1"/>
</dbReference>
<dbReference type="EMBL" id="JAANYQ010000019">
    <property type="protein sequence ID" value="KAF4120103.1"/>
    <property type="molecule type" value="Genomic_DNA"/>
</dbReference>
<dbReference type="Proteomes" id="UP000749293">
    <property type="component" value="Unassembled WGS sequence"/>
</dbReference>
<accession>A0A9P4YR08</accession>
<evidence type="ECO:0000313" key="4">
    <source>
        <dbReference type="Proteomes" id="UP000749293"/>
    </source>
</evidence>